<evidence type="ECO:0000313" key="3">
    <source>
        <dbReference type="Proteomes" id="UP001218218"/>
    </source>
</evidence>
<dbReference type="Gene3D" id="3.60.130.30">
    <property type="match status" value="1"/>
</dbReference>
<feature type="region of interest" description="Disordered" evidence="1">
    <location>
        <begin position="55"/>
        <end position="108"/>
    </location>
</feature>
<dbReference type="Proteomes" id="UP001218218">
    <property type="component" value="Unassembled WGS sequence"/>
</dbReference>
<sequence length="468" mass="51752">MAIASLCHPHRRVFFPQDAMLWTLNSRTTQSGTVFSAWTGVMNFAPLLLRAVELESDDQEDCEDSDDDSDDIDDEWPPLPIDEIDDEWPPPDPMSEVDDLPPAPPTRKRRASLTFDDVVAAGPAHSGPHHSRKPHIRCAVKRTRQIEEQGHAACPSAVERHVRSAEPIHVPSFDASTLPVSLGAYAGKTENKAEKYGAKKRRTLAELIGLGFQLICWNGINPHPLVDRKGRIFMVLVGQIDDTLYRAATARAFSFIKQEGITAEFPAAMRCHRRGLFATTNVGLTFGKGQTVPTWLDNKNYTGLAERLLCNPDVTRMATFASTFNFGTNVWTFKHCDVCNLPFGLCAVQSLGNFDAQAGGHLMLWDLKLVVEFPAGALILLPLATIAHSNIPVQEGDERVSFTQFTAGGLFRFVDAGLRTQAELAAEDPGEYERLRERQESRWAEGLNLFSTVEELSSIAVELQSVAV</sequence>
<organism evidence="2 3">
    <name type="scientific">Mycena albidolilacea</name>
    <dbReference type="NCBI Taxonomy" id="1033008"/>
    <lineage>
        <taxon>Eukaryota</taxon>
        <taxon>Fungi</taxon>
        <taxon>Dikarya</taxon>
        <taxon>Basidiomycota</taxon>
        <taxon>Agaricomycotina</taxon>
        <taxon>Agaricomycetes</taxon>
        <taxon>Agaricomycetidae</taxon>
        <taxon>Agaricales</taxon>
        <taxon>Marasmiineae</taxon>
        <taxon>Mycenaceae</taxon>
        <taxon>Mycena</taxon>
    </lineage>
</organism>
<dbReference type="AlphaFoldDB" id="A0AAD7E9G3"/>
<reference evidence="2" key="1">
    <citation type="submission" date="2023-03" db="EMBL/GenBank/DDBJ databases">
        <title>Massive genome expansion in bonnet fungi (Mycena s.s.) driven by repeated elements and novel gene families across ecological guilds.</title>
        <authorList>
            <consortium name="Lawrence Berkeley National Laboratory"/>
            <person name="Harder C.B."/>
            <person name="Miyauchi S."/>
            <person name="Viragh M."/>
            <person name="Kuo A."/>
            <person name="Thoen E."/>
            <person name="Andreopoulos B."/>
            <person name="Lu D."/>
            <person name="Skrede I."/>
            <person name="Drula E."/>
            <person name="Henrissat B."/>
            <person name="Morin E."/>
            <person name="Kohler A."/>
            <person name="Barry K."/>
            <person name="LaButti K."/>
            <person name="Morin E."/>
            <person name="Salamov A."/>
            <person name="Lipzen A."/>
            <person name="Mereny Z."/>
            <person name="Hegedus B."/>
            <person name="Baldrian P."/>
            <person name="Stursova M."/>
            <person name="Weitz H."/>
            <person name="Taylor A."/>
            <person name="Grigoriev I.V."/>
            <person name="Nagy L.G."/>
            <person name="Martin F."/>
            <person name="Kauserud H."/>
        </authorList>
    </citation>
    <scope>NUCLEOTIDE SEQUENCE</scope>
    <source>
        <strain evidence="2">CBHHK002</strain>
    </source>
</reference>
<gene>
    <name evidence="2" type="ORF">DFH08DRAFT_825446</name>
</gene>
<evidence type="ECO:0000313" key="2">
    <source>
        <dbReference type="EMBL" id="KAJ7304692.1"/>
    </source>
</evidence>
<comment type="caution">
    <text evidence="2">The sequence shown here is derived from an EMBL/GenBank/DDBJ whole genome shotgun (WGS) entry which is preliminary data.</text>
</comment>
<protein>
    <submittedName>
        <fullName evidence="2">Uncharacterized protein</fullName>
    </submittedName>
</protein>
<accession>A0AAD7E9G3</accession>
<dbReference type="EMBL" id="JARIHO010000100">
    <property type="protein sequence ID" value="KAJ7304692.1"/>
    <property type="molecule type" value="Genomic_DNA"/>
</dbReference>
<keyword evidence="3" id="KW-1185">Reference proteome</keyword>
<name>A0AAD7E9G3_9AGAR</name>
<evidence type="ECO:0000256" key="1">
    <source>
        <dbReference type="SAM" id="MobiDB-lite"/>
    </source>
</evidence>
<proteinExistence type="predicted"/>
<feature type="compositionally biased region" description="Acidic residues" evidence="1">
    <location>
        <begin position="55"/>
        <end position="99"/>
    </location>
</feature>